<dbReference type="InterPro" id="IPR007816">
    <property type="entry name" value="ResB-like_domain"/>
</dbReference>
<feature type="transmembrane region" description="Helical" evidence="6">
    <location>
        <begin position="20"/>
        <end position="39"/>
    </location>
</feature>
<feature type="transmembrane region" description="Helical" evidence="6">
    <location>
        <begin position="156"/>
        <end position="177"/>
    </location>
</feature>
<dbReference type="EMBL" id="VSSQ01000919">
    <property type="protein sequence ID" value="MPM03044.1"/>
    <property type="molecule type" value="Genomic_DNA"/>
</dbReference>
<keyword evidence="3" id="KW-0201">Cytochrome c-type biogenesis</keyword>
<feature type="transmembrane region" description="Helical" evidence="6">
    <location>
        <begin position="84"/>
        <end position="105"/>
    </location>
</feature>
<organism evidence="8">
    <name type="scientific">bioreactor metagenome</name>
    <dbReference type="NCBI Taxonomy" id="1076179"/>
    <lineage>
        <taxon>unclassified sequences</taxon>
        <taxon>metagenomes</taxon>
        <taxon>ecological metagenomes</taxon>
    </lineage>
</organism>
<reference evidence="8" key="1">
    <citation type="submission" date="2019-08" db="EMBL/GenBank/DDBJ databases">
        <authorList>
            <person name="Kucharzyk K."/>
            <person name="Murdoch R.W."/>
            <person name="Higgins S."/>
            <person name="Loffler F."/>
        </authorList>
    </citation>
    <scope>NUCLEOTIDE SEQUENCE</scope>
</reference>
<comment type="caution">
    <text evidence="8">The sequence shown here is derived from an EMBL/GenBank/DDBJ whole genome shotgun (WGS) entry which is preliminary data.</text>
</comment>
<evidence type="ECO:0000256" key="2">
    <source>
        <dbReference type="ARBA" id="ARBA00022692"/>
    </source>
</evidence>
<protein>
    <recommendedName>
        <fullName evidence="7">ResB-like domain-containing protein</fullName>
    </recommendedName>
</protein>
<evidence type="ECO:0000256" key="5">
    <source>
        <dbReference type="ARBA" id="ARBA00023136"/>
    </source>
</evidence>
<dbReference type="PANTHER" id="PTHR31566">
    <property type="entry name" value="CYTOCHROME C BIOGENESIS PROTEIN CCS1, CHLOROPLASTIC"/>
    <property type="match status" value="1"/>
</dbReference>
<feature type="transmembrane region" description="Helical" evidence="6">
    <location>
        <begin position="391"/>
        <end position="411"/>
    </location>
</feature>
<name>A0A644WLC9_9ZZZZ</name>
<gene>
    <name evidence="8" type="ORF">SDC9_49303</name>
</gene>
<evidence type="ECO:0000256" key="4">
    <source>
        <dbReference type="ARBA" id="ARBA00022989"/>
    </source>
</evidence>
<keyword evidence="2 6" id="KW-0812">Transmembrane</keyword>
<comment type="subcellular location">
    <subcellularLocation>
        <location evidence="1">Membrane</location>
        <topology evidence="1">Multi-pass membrane protein</topology>
    </subcellularLocation>
</comment>
<feature type="transmembrane region" description="Helical" evidence="6">
    <location>
        <begin position="51"/>
        <end position="72"/>
    </location>
</feature>
<dbReference type="Pfam" id="PF05140">
    <property type="entry name" value="ResB"/>
    <property type="match status" value="1"/>
</dbReference>
<sequence>MQKENPCTGSAPKSWWQTPWSFRESLAVVAGFILVGWLLQLTIGDFNYEIIRFPVNATLLGFIFFFVLLITLKHKSAFFNWLSGIPLSISTIAGLLLMGLIMGLIPQASPTGYSHDLLGFDAVTCSWAFVLVYFLTLVNLSCVVARRLLHFTWRDYAFYLNHVGLLLMLMSAGFGAADLRRYVMYVEEGNTEWRVYNEDKEVLELPVAIKLNDFYMEEYIPKLAILDKRTGDAIPKAKPQMIQIDTLQPVFEIAGWKIEVKEYQHEAIRNSDSTYRYLPMPGSCPAVLVTVTNPKEEVEEKTGWVCCGNFAQLYMALELNEQLSLVMTRPEPKLFRSDIVVYTENEKKVSHQLEVNKPLSIDNWMIYQHGYDVDRGRASAWSSFELVYDPWLLWVYIGLWTFIAGSVLLMWEGKKKKDNRDTLQIMNDDVKELKSNS</sequence>
<dbReference type="GO" id="GO:0017004">
    <property type="term" value="P:cytochrome complex assembly"/>
    <property type="evidence" value="ECO:0007669"/>
    <property type="project" value="UniProtKB-KW"/>
</dbReference>
<keyword evidence="5 6" id="KW-0472">Membrane</keyword>
<keyword evidence="4 6" id="KW-1133">Transmembrane helix</keyword>
<dbReference type="AlphaFoldDB" id="A0A644WLC9"/>
<feature type="domain" description="ResB-like" evidence="7">
    <location>
        <begin position="330"/>
        <end position="373"/>
    </location>
</feature>
<feature type="transmembrane region" description="Helical" evidence="6">
    <location>
        <begin position="117"/>
        <end position="144"/>
    </location>
</feature>
<evidence type="ECO:0000256" key="3">
    <source>
        <dbReference type="ARBA" id="ARBA00022748"/>
    </source>
</evidence>
<evidence type="ECO:0000313" key="8">
    <source>
        <dbReference type="EMBL" id="MPM03044.1"/>
    </source>
</evidence>
<evidence type="ECO:0000256" key="1">
    <source>
        <dbReference type="ARBA" id="ARBA00004141"/>
    </source>
</evidence>
<evidence type="ECO:0000256" key="6">
    <source>
        <dbReference type="SAM" id="Phobius"/>
    </source>
</evidence>
<dbReference type="GO" id="GO:0016020">
    <property type="term" value="C:membrane"/>
    <property type="evidence" value="ECO:0007669"/>
    <property type="project" value="UniProtKB-SubCell"/>
</dbReference>
<dbReference type="InterPro" id="IPR023494">
    <property type="entry name" value="Cyt_c_bgen_Ccs1/CcsB/ResB"/>
</dbReference>
<accession>A0A644WLC9</accession>
<evidence type="ECO:0000259" key="7">
    <source>
        <dbReference type="Pfam" id="PF05140"/>
    </source>
</evidence>
<dbReference type="PANTHER" id="PTHR31566:SF5">
    <property type="entry name" value="RESB-LIKE DOMAIN-CONTAINING PROTEIN"/>
    <property type="match status" value="1"/>
</dbReference>
<proteinExistence type="predicted"/>